<dbReference type="Pfam" id="PF02896">
    <property type="entry name" value="PEP-utilizers_C"/>
    <property type="match status" value="1"/>
</dbReference>
<evidence type="ECO:0000256" key="9">
    <source>
        <dbReference type="ARBA" id="ARBA00022842"/>
    </source>
</evidence>
<gene>
    <name evidence="14" type="ORF">TVG1029756</name>
</gene>
<evidence type="ECO:0000256" key="7">
    <source>
        <dbReference type="ARBA" id="ARBA00022777"/>
    </source>
</evidence>
<dbReference type="PROSITE" id="PS00742">
    <property type="entry name" value="PEP_ENZYMES_2"/>
    <property type="match status" value="1"/>
</dbReference>
<dbReference type="Pfam" id="PF01326">
    <property type="entry name" value="PPDK_N"/>
    <property type="match status" value="3"/>
</dbReference>
<dbReference type="PROSITE" id="PS00370">
    <property type="entry name" value="PEP_ENZYMES_PHOS_SITE"/>
    <property type="match status" value="1"/>
</dbReference>
<feature type="binding site" evidence="10">
    <location>
        <position position="746"/>
    </location>
    <ligand>
        <name>Mg(2+)</name>
        <dbReference type="ChEBI" id="CHEBI:18420"/>
    </ligand>
</feature>
<dbReference type="Gene3D" id="3.20.20.60">
    <property type="entry name" value="Phosphoenolpyruvate-binding domains"/>
    <property type="match status" value="1"/>
</dbReference>
<dbReference type="STRING" id="273116.gene:9381799"/>
<dbReference type="NCBIfam" id="TIGR01828">
    <property type="entry name" value="pyru_phos_dikin"/>
    <property type="match status" value="1"/>
</dbReference>
<dbReference type="SUPFAM" id="SSF56059">
    <property type="entry name" value="Glutathione synthetase ATP-binding domain-like"/>
    <property type="match status" value="1"/>
</dbReference>
<keyword evidence="5 10" id="KW-0479">Metal-binding</keyword>
<keyword evidence="6" id="KW-0547">Nucleotide-binding</keyword>
<feature type="domain" description="Pyruvate phosphate dikinase AMP/ATP-binding" evidence="12">
    <location>
        <begin position="20"/>
        <end position="59"/>
    </location>
</feature>
<dbReference type="HOGENOM" id="CLU_015345_0_2_2"/>
<evidence type="ECO:0000256" key="2">
    <source>
        <dbReference type="ARBA" id="ARBA00007837"/>
    </source>
</evidence>
<dbReference type="eggNOG" id="arCOG01111">
    <property type="taxonomic scope" value="Archaea"/>
</dbReference>
<evidence type="ECO:0000256" key="4">
    <source>
        <dbReference type="ARBA" id="ARBA00022679"/>
    </source>
</evidence>
<proteinExistence type="inferred from homology"/>
<dbReference type="InterPro" id="IPR018274">
    <property type="entry name" value="PEP_util_AS"/>
</dbReference>
<reference evidence="14 15" key="1">
    <citation type="journal article" date="1999" name="Proc. Jpn. Acad.">
        <title>Determination of the complete genomic DNA sequence of Thermoplasma volvanium GSS1.</title>
        <authorList>
            <person name="Kawashima T."/>
            <person name="Yamamoto Y."/>
            <person name="Aramaki H."/>
            <person name="Nunoshiba T."/>
            <person name="Kawamoto T."/>
            <person name="Watanabe K."/>
            <person name="Yamazaki M."/>
            <person name="Kanehori K."/>
            <person name="Amano N."/>
            <person name="Ohya Y."/>
            <person name="Makino K."/>
            <person name="Suzuki M."/>
        </authorList>
    </citation>
    <scope>NUCLEOTIDE SEQUENCE [LARGE SCALE GENOMIC DNA]</scope>
    <source>
        <strain evidence="15">ATCC 51530 / DSM 4299 / JCM 9571 / NBRC 15438 / GSS1</strain>
    </source>
</reference>
<dbReference type="NCBIfam" id="NF004531">
    <property type="entry name" value="PRK05878.1"/>
    <property type="match status" value="1"/>
</dbReference>
<evidence type="ECO:0000256" key="10">
    <source>
        <dbReference type="PIRSR" id="PIRSR000853-3"/>
    </source>
</evidence>
<feature type="binding site" evidence="10">
    <location>
        <position position="770"/>
    </location>
    <ligand>
        <name>Mg(2+)</name>
        <dbReference type="ChEBI" id="CHEBI:18420"/>
    </ligand>
</feature>
<accession>Q97A04</accession>
<organism evidence="14 15">
    <name type="scientific">Thermoplasma volcanium (strain ATCC 51530 / DSM 4299 / JCM 9571 / NBRC 15438 / GSS1)</name>
    <dbReference type="NCBI Taxonomy" id="273116"/>
    <lineage>
        <taxon>Archaea</taxon>
        <taxon>Methanobacteriati</taxon>
        <taxon>Thermoplasmatota</taxon>
        <taxon>Thermoplasmata</taxon>
        <taxon>Thermoplasmatales</taxon>
        <taxon>Thermoplasmataceae</taxon>
        <taxon>Thermoplasma</taxon>
    </lineage>
</organism>
<dbReference type="PANTHER" id="PTHR22931">
    <property type="entry name" value="PHOSPHOENOLPYRUVATE DIKINASE-RELATED"/>
    <property type="match status" value="1"/>
</dbReference>
<dbReference type="Gene3D" id="1.20.80.30">
    <property type="match status" value="1"/>
</dbReference>
<dbReference type="GeneID" id="1441116"/>
<dbReference type="GO" id="GO:0005524">
    <property type="term" value="F:ATP binding"/>
    <property type="evidence" value="ECO:0007669"/>
    <property type="project" value="UniProtKB-KW"/>
</dbReference>
<sequence length="886" mass="99665">MAQTKKYIYLFEEGGKELVDLLGGKGAGLAEMTKIGLNVPPGFTITTEACIDFLRDGNFPKGMMEQTMDALHMIEEKVSRKFGNPENPLLVSVRSGAPVSMPGMMDTVLNVGLNDETVKGLAFMTDNERFALDAYRRLIQMFGEIVYGLPHEEFRGLIEKVKREKGYDEDKFTTSDITEIIKGENEIYRKHKKSFPQDPQEQLVESIKAVFNSWNSRRAKTYREINHIPENMGTAVSIVTMVFGNMGSDSATGVAFTRDPNTGEKRIFAEYLTNAQGEDVVAGIRTPKYIDDMKMEMPQAYSDLIRMCDILEHHYRDMQDIEFTIERGKLYMLQTRTGKRSAKAAIRIAVEMYEEGIISEEEAIMRVTPEIFDRILHPQVKTNGKETPLGKGLAASPGAAIGSIVFSSERAIELGKSKKMILVRPETTADDVRGMAVCEGFLTQKGGMTSHAAVVARAMGKPAVVGVETMHVDTTNNTLTINGKTLHEGDVVTIDGTSGLFYLGELPVEKPEIDKFSKKLLELADKNRKLGVRANANTPEEAHLARENGAEGIGLARTERMFLGNERIPIMRSMIMSESKEERQKYLEQLLPMQISDFVEFFKTMEGYPVIIRLLDPPLHEFLPDKETILNKIYEIKSGKNGSDELQYYEKLLKTVRDLEEFNPMLGFRGCRVGLVYPEIYDMQVRAIMEAAVRVQKEGRRIMPEIMIPLVGHHNELKILMERLEKTAKSVKDSDQVDYKFGTMIEIPRACVTADKIAKYADFFSFGTNDLTQMTFGYSRDDAEGKFMFFYLENGILEKDPFSSVDEDGVGELMRMAVEKGRKSNEKLEVGICGEQGGDPDTIYFCHKIGLDYVSASPYRIPIARLAAARANISEMKPELASTYRY</sequence>
<dbReference type="InterPro" id="IPR008279">
    <property type="entry name" value="PEP-util_enz_mobile_dom"/>
</dbReference>
<dbReference type="SUPFAM" id="SSF51621">
    <property type="entry name" value="Phosphoenolpyruvate/pyruvate domain"/>
    <property type="match status" value="1"/>
</dbReference>
<feature type="domain" description="Pyruvate phosphate dikinase AMP/ATP-binding" evidence="12">
    <location>
        <begin position="302"/>
        <end position="355"/>
    </location>
</feature>
<evidence type="ECO:0000256" key="3">
    <source>
        <dbReference type="ARBA" id="ARBA00011994"/>
    </source>
</evidence>
<dbReference type="GO" id="GO:0016301">
    <property type="term" value="F:kinase activity"/>
    <property type="evidence" value="ECO:0007669"/>
    <property type="project" value="UniProtKB-KW"/>
</dbReference>
<name>Q97A04_THEVO</name>
<keyword evidence="15" id="KW-1185">Reference proteome</keyword>
<keyword evidence="7" id="KW-0418">Kinase</keyword>
<feature type="domain" description="PEP-utilising enzyme C-terminal" evidence="13">
    <location>
        <begin position="518"/>
        <end position="872"/>
    </location>
</feature>
<dbReference type="PaxDb" id="273116-14325244"/>
<dbReference type="RefSeq" id="WP_010917234.1">
    <property type="nucleotide sequence ID" value="NC_002689.2"/>
</dbReference>
<dbReference type="InterPro" id="IPR036637">
    <property type="entry name" value="Phosphohistidine_dom_sf"/>
</dbReference>
<dbReference type="Gene3D" id="3.30.470.20">
    <property type="entry name" value="ATP-grasp fold, B domain"/>
    <property type="match status" value="1"/>
</dbReference>
<dbReference type="OrthoDB" id="23397at2157"/>
<dbReference type="KEGG" id="tvo:TVG1029756"/>
<dbReference type="InterPro" id="IPR013815">
    <property type="entry name" value="ATP_grasp_subdomain_1"/>
</dbReference>
<keyword evidence="8" id="KW-0067">ATP-binding</keyword>
<evidence type="ECO:0000256" key="8">
    <source>
        <dbReference type="ARBA" id="ARBA00022840"/>
    </source>
</evidence>
<dbReference type="Gene3D" id="3.50.30.10">
    <property type="entry name" value="Phosphohistidine domain"/>
    <property type="match status" value="1"/>
</dbReference>
<dbReference type="EMBL" id="BA000011">
    <property type="protein sequence ID" value="BAB60148.1"/>
    <property type="molecule type" value="Genomic_DNA"/>
</dbReference>
<evidence type="ECO:0000313" key="15">
    <source>
        <dbReference type="Proteomes" id="UP000001017"/>
    </source>
</evidence>
<evidence type="ECO:0000256" key="1">
    <source>
        <dbReference type="ARBA" id="ARBA00001946"/>
    </source>
</evidence>
<dbReference type="InterPro" id="IPR000121">
    <property type="entry name" value="PEP_util_C"/>
</dbReference>
<evidence type="ECO:0000256" key="5">
    <source>
        <dbReference type="ARBA" id="ARBA00022723"/>
    </source>
</evidence>
<dbReference type="InterPro" id="IPR010121">
    <property type="entry name" value="Pyruvate_phosphate_dikinase"/>
</dbReference>
<dbReference type="GO" id="GO:0050242">
    <property type="term" value="F:pyruvate, phosphate dikinase activity"/>
    <property type="evidence" value="ECO:0007669"/>
    <property type="project" value="UniProtKB-EC"/>
</dbReference>
<dbReference type="Gene3D" id="3.30.1490.20">
    <property type="entry name" value="ATP-grasp fold, A domain"/>
    <property type="match status" value="1"/>
</dbReference>
<dbReference type="AlphaFoldDB" id="Q97A04"/>
<comment type="similarity">
    <text evidence="2">Belongs to the PEP-utilizing enzyme family.</text>
</comment>
<dbReference type="PhylomeDB" id="Q97A04"/>
<protein>
    <recommendedName>
        <fullName evidence="3">pyruvate, phosphate dikinase</fullName>
        <ecNumber evidence="3">2.7.9.1</ecNumber>
    </recommendedName>
</protein>
<dbReference type="Gene3D" id="1.10.189.10">
    <property type="entry name" value="Pyruvate Phosphate Dikinase, domain 2"/>
    <property type="match status" value="1"/>
</dbReference>
<keyword evidence="9 10" id="KW-0460">Magnesium</keyword>
<dbReference type="PANTHER" id="PTHR22931:SF9">
    <property type="entry name" value="PYRUVATE, PHOSPHATE DIKINASE 1, CHLOROPLASTIC"/>
    <property type="match status" value="1"/>
</dbReference>
<dbReference type="GO" id="GO:0046872">
    <property type="term" value="F:metal ion binding"/>
    <property type="evidence" value="ECO:0007669"/>
    <property type="project" value="UniProtKB-KW"/>
</dbReference>
<reference evidence="14 15" key="2">
    <citation type="journal article" date="2000" name="Proc. Natl. Acad. Sci. U.S.A.">
        <title>Archaeal adaptation to higher temperatures revealed by genomic sequence of Thermoplasma volcanium.</title>
        <authorList>
            <person name="Kawashima T."/>
            <person name="Amano N."/>
            <person name="Koike H."/>
            <person name="Makino S."/>
            <person name="Higuchi S."/>
            <person name="Kawashima-Ohya Y."/>
            <person name="Watanabe K."/>
            <person name="Yamazaki M."/>
            <person name="Kanehori K."/>
            <person name="Kawamoto T."/>
            <person name="Nunoshiba T."/>
            <person name="Yamamoto Y."/>
            <person name="Aramaki H."/>
            <person name="Makino K."/>
            <person name="Suzuki M."/>
        </authorList>
    </citation>
    <scope>NUCLEOTIDE SEQUENCE [LARGE SCALE GENOMIC DNA]</scope>
    <source>
        <strain evidence="15">ATCC 51530 / DSM 4299 / JCM 9571 / NBRC 15438 / GSS1</strain>
    </source>
</reference>
<feature type="domain" description="PEP-utilising enzyme mobile" evidence="11">
    <location>
        <begin position="418"/>
        <end position="499"/>
    </location>
</feature>
<keyword evidence="4" id="KW-0808">Transferase</keyword>
<feature type="domain" description="Pyruvate phosphate dikinase AMP/ATP-binding" evidence="12">
    <location>
        <begin position="63"/>
        <end position="290"/>
    </location>
</feature>
<dbReference type="Pfam" id="PF00391">
    <property type="entry name" value="PEP-utilizers"/>
    <property type="match status" value="1"/>
</dbReference>
<evidence type="ECO:0000256" key="6">
    <source>
        <dbReference type="ARBA" id="ARBA00022741"/>
    </source>
</evidence>
<comment type="cofactor">
    <cofactor evidence="1 10">
        <name>Mg(2+)</name>
        <dbReference type="ChEBI" id="CHEBI:18420"/>
    </cofactor>
</comment>
<dbReference type="Proteomes" id="UP000001017">
    <property type="component" value="Chromosome"/>
</dbReference>
<dbReference type="SUPFAM" id="SSF52009">
    <property type="entry name" value="Phosphohistidine domain"/>
    <property type="match status" value="1"/>
</dbReference>
<dbReference type="InterPro" id="IPR015813">
    <property type="entry name" value="Pyrv/PenolPyrv_kinase-like_dom"/>
</dbReference>
<evidence type="ECO:0000313" key="14">
    <source>
        <dbReference type="EMBL" id="BAB60148.1"/>
    </source>
</evidence>
<keyword evidence="14" id="KW-0670">Pyruvate</keyword>
<dbReference type="InterPro" id="IPR023151">
    <property type="entry name" value="PEP_util_CS"/>
</dbReference>
<dbReference type="InterPro" id="IPR040442">
    <property type="entry name" value="Pyrv_kinase-like_dom_sf"/>
</dbReference>
<evidence type="ECO:0000259" key="11">
    <source>
        <dbReference type="Pfam" id="PF00391"/>
    </source>
</evidence>
<dbReference type="EC" id="2.7.9.1" evidence="3"/>
<evidence type="ECO:0000259" key="12">
    <source>
        <dbReference type="Pfam" id="PF01326"/>
    </source>
</evidence>
<evidence type="ECO:0000259" key="13">
    <source>
        <dbReference type="Pfam" id="PF02896"/>
    </source>
</evidence>
<dbReference type="PIRSF" id="PIRSF000853">
    <property type="entry name" value="PPDK"/>
    <property type="match status" value="1"/>
</dbReference>
<dbReference type="InterPro" id="IPR002192">
    <property type="entry name" value="PPDK_AMP/ATP-bd"/>
</dbReference>